<evidence type="ECO:0000259" key="1">
    <source>
        <dbReference type="SMART" id="SM00507"/>
    </source>
</evidence>
<dbReference type="CDD" id="cd00085">
    <property type="entry name" value="HNHc"/>
    <property type="match status" value="1"/>
</dbReference>
<sequence length="95" mass="10825">MRDYWTDHHGKRWVVPQILGRLKPGKCPGHAALREFVIHRDSGKCRDCGSTDVRRLVADHILSRRNGGSHHPDNLQCLCQSCNARKSVLVDRRAC</sequence>
<dbReference type="InterPro" id="IPR002711">
    <property type="entry name" value="HNH"/>
</dbReference>
<proteinExistence type="predicted"/>
<feature type="domain" description="HNH nuclease" evidence="1">
    <location>
        <begin position="32"/>
        <end position="84"/>
    </location>
</feature>
<dbReference type="PANTHER" id="PTHR33877">
    <property type="entry name" value="SLL1193 PROTEIN"/>
    <property type="match status" value="1"/>
</dbReference>
<evidence type="ECO:0000313" key="2">
    <source>
        <dbReference type="EMBL" id="XIA19157.1"/>
    </source>
</evidence>
<keyword evidence="2" id="KW-0378">Hydrolase</keyword>
<dbReference type="RefSeq" id="WP_395119660.1">
    <property type="nucleotide sequence ID" value="NZ_CP170721.1"/>
</dbReference>
<dbReference type="Pfam" id="PF01844">
    <property type="entry name" value="HNH"/>
    <property type="match status" value="1"/>
</dbReference>
<keyword evidence="2" id="KW-0540">Nuclease</keyword>
<protein>
    <submittedName>
        <fullName evidence="2">HNH endonuclease</fullName>
    </submittedName>
</protein>
<organism evidence="2">
    <name type="scientific">Rhodanobacter sp. FW102-FHT14D07</name>
    <dbReference type="NCBI Taxonomy" id="3351462"/>
    <lineage>
        <taxon>Bacteria</taxon>
        <taxon>Pseudomonadati</taxon>
        <taxon>Pseudomonadota</taxon>
        <taxon>Gammaproteobacteria</taxon>
        <taxon>Lysobacterales</taxon>
        <taxon>Rhodanobacteraceae</taxon>
        <taxon>Rhodanobacter</taxon>
    </lineage>
</organism>
<dbReference type="PANTHER" id="PTHR33877:SF2">
    <property type="entry name" value="OS07G0170200 PROTEIN"/>
    <property type="match status" value="1"/>
</dbReference>
<keyword evidence="2" id="KW-0255">Endonuclease</keyword>
<name>A0AB74UUZ7_9GAMM</name>
<dbReference type="Gene3D" id="1.10.30.50">
    <property type="match status" value="1"/>
</dbReference>
<dbReference type="SMART" id="SM00507">
    <property type="entry name" value="HNHc"/>
    <property type="match status" value="1"/>
</dbReference>
<dbReference type="GO" id="GO:0004519">
    <property type="term" value="F:endonuclease activity"/>
    <property type="evidence" value="ECO:0007669"/>
    <property type="project" value="UniProtKB-KW"/>
</dbReference>
<dbReference type="AlphaFoldDB" id="A0AB74UUZ7"/>
<dbReference type="EMBL" id="CP170721">
    <property type="protein sequence ID" value="XIA19157.1"/>
    <property type="molecule type" value="Genomic_DNA"/>
</dbReference>
<gene>
    <name evidence="2" type="ORF">ACFYG5_03160</name>
</gene>
<accession>A0AB74UUZ7</accession>
<dbReference type="InterPro" id="IPR003615">
    <property type="entry name" value="HNH_nuc"/>
</dbReference>
<dbReference type="InterPro" id="IPR052892">
    <property type="entry name" value="NA-targeting_endonuclease"/>
</dbReference>
<dbReference type="GO" id="GO:0003676">
    <property type="term" value="F:nucleic acid binding"/>
    <property type="evidence" value="ECO:0007669"/>
    <property type="project" value="InterPro"/>
</dbReference>
<reference evidence="2" key="1">
    <citation type="submission" date="2024-10" db="EMBL/GenBank/DDBJ databases">
        <authorList>
            <person name="Lesea H.P."/>
            <person name="Kuehl J.V."/>
            <person name="Chandonia J.-M."/>
        </authorList>
    </citation>
    <scope>NUCLEOTIDE SEQUENCE</scope>
    <source>
        <strain evidence="2">FW102-FHT14D07</strain>
    </source>
</reference>
<dbReference type="GO" id="GO:0008270">
    <property type="term" value="F:zinc ion binding"/>
    <property type="evidence" value="ECO:0007669"/>
    <property type="project" value="InterPro"/>
</dbReference>